<geneLocation type="plasmid" evidence="2">
    <name>plasmid1</name>
</geneLocation>
<proteinExistence type="predicted"/>
<accession>A0A1Z4KVA3</accession>
<name>A0A1Z4KVA3_ANAVA</name>
<keyword evidence="1" id="KW-0732">Signal</keyword>
<dbReference type="EMBL" id="AP018217">
    <property type="protein sequence ID" value="BAY72864.1"/>
    <property type="molecule type" value="Genomic_DNA"/>
</dbReference>
<evidence type="ECO:0000313" key="3">
    <source>
        <dbReference type="Proteomes" id="UP000217507"/>
    </source>
</evidence>
<sequence>MLIQRTVLSLLVFSGILSISASAKGQFKFEPHLSTNEHIQRELQISGLLAQTNNKPTNCDNDTVLLFHTNNRKSVRVHRPRNNSEQLLMNVFDSNIANKKQADLAVSVPVNKISEKNKITYSAQLENRIYNATVWINSQSKIQAELTAMDQNKRELWREKGAGEVTLKLRVSE</sequence>
<organism evidence="2 3">
    <name type="scientific">Trichormus variabilis NIES-23</name>
    <dbReference type="NCBI Taxonomy" id="1973479"/>
    <lineage>
        <taxon>Bacteria</taxon>
        <taxon>Bacillati</taxon>
        <taxon>Cyanobacteriota</taxon>
        <taxon>Cyanophyceae</taxon>
        <taxon>Nostocales</taxon>
        <taxon>Nostocaceae</taxon>
        <taxon>Trichormus</taxon>
    </lineage>
</organism>
<evidence type="ECO:0000313" key="2">
    <source>
        <dbReference type="EMBL" id="BAY72864.1"/>
    </source>
</evidence>
<dbReference type="Proteomes" id="UP000217507">
    <property type="component" value="Plasmid Plasmid1 dna"/>
</dbReference>
<protein>
    <submittedName>
        <fullName evidence="2">Uncharacterized protein</fullName>
    </submittedName>
</protein>
<feature type="signal peptide" evidence="1">
    <location>
        <begin position="1"/>
        <end position="23"/>
    </location>
</feature>
<gene>
    <name evidence="2" type="ORF">NIES23_56920</name>
</gene>
<dbReference type="AlphaFoldDB" id="A0A1Z4KVA3"/>
<feature type="chain" id="PRO_5011112914" evidence="1">
    <location>
        <begin position="24"/>
        <end position="173"/>
    </location>
</feature>
<evidence type="ECO:0000256" key="1">
    <source>
        <dbReference type="SAM" id="SignalP"/>
    </source>
</evidence>
<keyword evidence="2" id="KW-0614">Plasmid</keyword>
<reference evidence="2 3" key="1">
    <citation type="submission" date="2017-06" db="EMBL/GenBank/DDBJ databases">
        <title>Genome sequencing of cyanobaciteial culture collection at National Institute for Environmental Studies (NIES).</title>
        <authorList>
            <person name="Hirose Y."/>
            <person name="Shimura Y."/>
            <person name="Fujisawa T."/>
            <person name="Nakamura Y."/>
            <person name="Kawachi M."/>
        </authorList>
    </citation>
    <scope>NUCLEOTIDE SEQUENCE [LARGE SCALE GENOMIC DNA]</scope>
    <source>
        <strain evidence="2 3">NIES-23</strain>
        <plasmid evidence="3">Plasmid Plasmid1 dna</plasmid>
    </source>
</reference>